<dbReference type="PRINTS" id="PR00463">
    <property type="entry name" value="EP450I"/>
</dbReference>
<accession>A0A9P8Y980</accession>
<protein>
    <submittedName>
        <fullName evidence="5">Cytochrome P450</fullName>
    </submittedName>
</protein>
<dbReference type="AlphaFoldDB" id="A0A9P8Y980"/>
<dbReference type="GO" id="GO:0016705">
    <property type="term" value="F:oxidoreductase activity, acting on paired donors, with incorporation or reduction of molecular oxygen"/>
    <property type="evidence" value="ECO:0007669"/>
    <property type="project" value="InterPro"/>
</dbReference>
<evidence type="ECO:0000313" key="6">
    <source>
        <dbReference type="Proteomes" id="UP000756346"/>
    </source>
</evidence>
<evidence type="ECO:0000256" key="1">
    <source>
        <dbReference type="ARBA" id="ARBA00022617"/>
    </source>
</evidence>
<keyword evidence="3 4" id="KW-0408">Iron</keyword>
<gene>
    <name evidence="5" type="ORF">B0I36DRAFT_240751</name>
</gene>
<comment type="caution">
    <text evidence="5">The sequence shown here is derived from an EMBL/GenBank/DDBJ whole genome shotgun (WGS) entry which is preliminary data.</text>
</comment>
<dbReference type="GO" id="GO:0005506">
    <property type="term" value="F:iron ion binding"/>
    <property type="evidence" value="ECO:0007669"/>
    <property type="project" value="InterPro"/>
</dbReference>
<dbReference type="PANTHER" id="PTHR24305">
    <property type="entry name" value="CYTOCHROME P450"/>
    <property type="match status" value="1"/>
</dbReference>
<proteinExistence type="predicted"/>
<dbReference type="InterPro" id="IPR001128">
    <property type="entry name" value="Cyt_P450"/>
</dbReference>
<organism evidence="5 6">
    <name type="scientific">Microdochium trichocladiopsis</name>
    <dbReference type="NCBI Taxonomy" id="1682393"/>
    <lineage>
        <taxon>Eukaryota</taxon>
        <taxon>Fungi</taxon>
        <taxon>Dikarya</taxon>
        <taxon>Ascomycota</taxon>
        <taxon>Pezizomycotina</taxon>
        <taxon>Sordariomycetes</taxon>
        <taxon>Xylariomycetidae</taxon>
        <taxon>Xylariales</taxon>
        <taxon>Microdochiaceae</taxon>
        <taxon>Microdochium</taxon>
    </lineage>
</organism>
<evidence type="ECO:0000256" key="4">
    <source>
        <dbReference type="PIRSR" id="PIRSR602401-1"/>
    </source>
</evidence>
<dbReference type="EMBL" id="JAGTJQ010000004">
    <property type="protein sequence ID" value="KAH7033499.1"/>
    <property type="molecule type" value="Genomic_DNA"/>
</dbReference>
<reference evidence="5" key="1">
    <citation type="journal article" date="2021" name="Nat. Commun.">
        <title>Genetic determinants of endophytism in the Arabidopsis root mycobiome.</title>
        <authorList>
            <person name="Mesny F."/>
            <person name="Miyauchi S."/>
            <person name="Thiergart T."/>
            <person name="Pickel B."/>
            <person name="Atanasova L."/>
            <person name="Karlsson M."/>
            <person name="Huettel B."/>
            <person name="Barry K.W."/>
            <person name="Haridas S."/>
            <person name="Chen C."/>
            <person name="Bauer D."/>
            <person name="Andreopoulos W."/>
            <person name="Pangilinan J."/>
            <person name="LaButti K."/>
            <person name="Riley R."/>
            <person name="Lipzen A."/>
            <person name="Clum A."/>
            <person name="Drula E."/>
            <person name="Henrissat B."/>
            <person name="Kohler A."/>
            <person name="Grigoriev I.V."/>
            <person name="Martin F.M."/>
            <person name="Hacquard S."/>
        </authorList>
    </citation>
    <scope>NUCLEOTIDE SEQUENCE</scope>
    <source>
        <strain evidence="5">MPI-CAGE-CH-0230</strain>
    </source>
</reference>
<dbReference type="GO" id="GO:0020037">
    <property type="term" value="F:heme binding"/>
    <property type="evidence" value="ECO:0007669"/>
    <property type="project" value="InterPro"/>
</dbReference>
<evidence type="ECO:0000256" key="2">
    <source>
        <dbReference type="ARBA" id="ARBA00022723"/>
    </source>
</evidence>
<dbReference type="OrthoDB" id="3945418at2759"/>
<dbReference type="Proteomes" id="UP000756346">
    <property type="component" value="Unassembled WGS sequence"/>
</dbReference>
<name>A0A9P8Y980_9PEZI</name>
<dbReference type="Pfam" id="PF00067">
    <property type="entry name" value="p450"/>
    <property type="match status" value="1"/>
</dbReference>
<dbReference type="InterPro" id="IPR002401">
    <property type="entry name" value="Cyt_P450_E_grp-I"/>
</dbReference>
<dbReference type="InterPro" id="IPR036396">
    <property type="entry name" value="Cyt_P450_sf"/>
</dbReference>
<keyword evidence="2 4" id="KW-0479">Metal-binding</keyword>
<dbReference type="GO" id="GO:0004497">
    <property type="term" value="F:monooxygenase activity"/>
    <property type="evidence" value="ECO:0007669"/>
    <property type="project" value="InterPro"/>
</dbReference>
<dbReference type="SUPFAM" id="SSF48264">
    <property type="entry name" value="Cytochrome P450"/>
    <property type="match status" value="1"/>
</dbReference>
<keyword evidence="1 4" id="KW-0349">Heme</keyword>
<comment type="cofactor">
    <cofactor evidence="4">
        <name>heme</name>
        <dbReference type="ChEBI" id="CHEBI:30413"/>
    </cofactor>
</comment>
<sequence length="524" mass="58815">MDSDALVAFLRDLTVGKVLAAGSAAYLAFHLLKALYNISPLHPLSKIPGPKLAGATYLPEFYYDAILGGRYTHAIKSMHDKYGPIVRISPDETHCIDPKFADEIFPLGGRKRDKPIHQTRGNGADAQSVFTTFDHDLHRIRRVPIAKFFSNAMIERLEGEIVENVNKLTSKMLAEAGRGPFDVAMAYSCFTADTISSYCFGEPFGLLDQEGWTPNFREATLAVLKPVFWFRFFPSLSRLAMLGEHFVDYLPAEPALLVRTMTITIPGYVHKARRELNAGIQYDRPTIFADLLRSDLEDSEKTTKMLTDNAMAIVGAGTETTSWALAVITYHLLTKPDLMARLHKEVDGLVKDPLKLPDWKTLEELPFFTAVIQEGLRLSYGVSARTAREPSQEDLVYRGEFNNKPVVHVLPRHYAIGMSSVLSHHDENIFPDSYSFSPDRWLLENGQRNRELEKGNFAFAKGSRGCLGKNLALCELNLVLAALTLRVFPRMKLYQTTERDVLYDHDMFIPVVAPGSKGVRVTIE</sequence>
<evidence type="ECO:0000256" key="3">
    <source>
        <dbReference type="ARBA" id="ARBA00023004"/>
    </source>
</evidence>
<dbReference type="CDD" id="cd11062">
    <property type="entry name" value="CYP58-like"/>
    <property type="match status" value="1"/>
</dbReference>
<feature type="binding site" description="axial binding residue" evidence="4">
    <location>
        <position position="466"/>
    </location>
    <ligand>
        <name>heme</name>
        <dbReference type="ChEBI" id="CHEBI:30413"/>
    </ligand>
    <ligandPart>
        <name>Fe</name>
        <dbReference type="ChEBI" id="CHEBI:18248"/>
    </ligandPart>
</feature>
<evidence type="ECO:0000313" key="5">
    <source>
        <dbReference type="EMBL" id="KAH7033499.1"/>
    </source>
</evidence>
<dbReference type="PANTHER" id="PTHR24305:SF147">
    <property type="entry name" value="P450, PUTATIVE (EUROFUNG)-RELATED"/>
    <property type="match status" value="1"/>
</dbReference>
<dbReference type="PRINTS" id="PR00385">
    <property type="entry name" value="P450"/>
</dbReference>
<dbReference type="Gene3D" id="1.10.630.10">
    <property type="entry name" value="Cytochrome P450"/>
    <property type="match status" value="1"/>
</dbReference>
<dbReference type="GeneID" id="70179334"/>
<keyword evidence="6" id="KW-1185">Reference proteome</keyword>
<dbReference type="InterPro" id="IPR050121">
    <property type="entry name" value="Cytochrome_P450_monoxygenase"/>
</dbReference>
<dbReference type="RefSeq" id="XP_046014331.1">
    <property type="nucleotide sequence ID" value="XM_046149788.1"/>
</dbReference>